<proteinExistence type="inferred from homology"/>
<feature type="transmembrane region" description="Helical" evidence="3">
    <location>
        <begin position="103"/>
        <end position="122"/>
    </location>
</feature>
<dbReference type="OrthoDB" id="6623990at2"/>
<protein>
    <submittedName>
        <fullName evidence="5">Fucose 4-O-acetylase</fullName>
    </submittedName>
</protein>
<evidence type="ECO:0000256" key="3">
    <source>
        <dbReference type="SAM" id="Phobius"/>
    </source>
</evidence>
<accession>A0A1H9KRJ7</accession>
<evidence type="ECO:0000313" key="5">
    <source>
        <dbReference type="EMBL" id="SER01669.1"/>
    </source>
</evidence>
<gene>
    <name evidence="5" type="ORF">SAMN05216362_14017</name>
</gene>
<evidence type="ECO:0000256" key="2">
    <source>
        <dbReference type="ARBA" id="ARBA00007400"/>
    </source>
</evidence>
<feature type="domain" description="Acyltransferase 3" evidence="4">
    <location>
        <begin position="5"/>
        <end position="295"/>
    </location>
</feature>
<dbReference type="Pfam" id="PF01757">
    <property type="entry name" value="Acyl_transf_3"/>
    <property type="match status" value="1"/>
</dbReference>
<dbReference type="PANTHER" id="PTHR37312">
    <property type="entry name" value="MEMBRANE-BOUND ACYLTRANSFERASE YKRP-RELATED"/>
    <property type="match status" value="1"/>
</dbReference>
<evidence type="ECO:0000256" key="1">
    <source>
        <dbReference type="ARBA" id="ARBA00004370"/>
    </source>
</evidence>
<feature type="transmembrane region" description="Helical" evidence="3">
    <location>
        <begin position="258"/>
        <end position="275"/>
    </location>
</feature>
<dbReference type="RefSeq" id="WP_091775285.1">
    <property type="nucleotide sequence ID" value="NZ_FOES01000040.1"/>
</dbReference>
<keyword evidence="3" id="KW-0472">Membrane</keyword>
<feature type="transmembrane region" description="Helical" evidence="3">
    <location>
        <begin position="287"/>
        <end position="307"/>
    </location>
</feature>
<keyword evidence="3" id="KW-1133">Transmembrane helix</keyword>
<feature type="transmembrane region" description="Helical" evidence="3">
    <location>
        <begin position="153"/>
        <end position="170"/>
    </location>
</feature>
<organism evidence="5 6">
    <name type="scientific">Piscibacillus halophilus</name>
    <dbReference type="NCBI Taxonomy" id="571933"/>
    <lineage>
        <taxon>Bacteria</taxon>
        <taxon>Bacillati</taxon>
        <taxon>Bacillota</taxon>
        <taxon>Bacilli</taxon>
        <taxon>Bacillales</taxon>
        <taxon>Bacillaceae</taxon>
        <taxon>Piscibacillus</taxon>
    </lineage>
</organism>
<evidence type="ECO:0000313" key="6">
    <source>
        <dbReference type="Proteomes" id="UP000199427"/>
    </source>
</evidence>
<comment type="similarity">
    <text evidence="2">Belongs to the acyltransferase 3 family.</text>
</comment>
<dbReference type="GO" id="GO:0016747">
    <property type="term" value="F:acyltransferase activity, transferring groups other than amino-acyl groups"/>
    <property type="evidence" value="ECO:0007669"/>
    <property type="project" value="InterPro"/>
</dbReference>
<feature type="transmembrane region" description="Helical" evidence="3">
    <location>
        <begin position="127"/>
        <end position="147"/>
    </location>
</feature>
<dbReference type="EMBL" id="FOES01000040">
    <property type="protein sequence ID" value="SER01669.1"/>
    <property type="molecule type" value="Genomic_DNA"/>
</dbReference>
<dbReference type="Proteomes" id="UP000199427">
    <property type="component" value="Unassembled WGS sequence"/>
</dbReference>
<dbReference type="PANTHER" id="PTHR37312:SF1">
    <property type="entry name" value="MEMBRANE-BOUND ACYLTRANSFERASE YKRP-RELATED"/>
    <property type="match status" value="1"/>
</dbReference>
<dbReference type="InterPro" id="IPR002656">
    <property type="entry name" value="Acyl_transf_3_dom"/>
</dbReference>
<feature type="transmembrane region" description="Helical" evidence="3">
    <location>
        <begin position="219"/>
        <end position="246"/>
    </location>
</feature>
<dbReference type="AlphaFoldDB" id="A0A1H9KRJ7"/>
<reference evidence="5 6" key="1">
    <citation type="submission" date="2016-10" db="EMBL/GenBank/DDBJ databases">
        <authorList>
            <person name="de Groot N.N."/>
        </authorList>
    </citation>
    <scope>NUCLEOTIDE SEQUENCE [LARGE SCALE GENOMIC DNA]</scope>
    <source>
        <strain evidence="5 6">DSM 21633</strain>
    </source>
</reference>
<feature type="transmembrane region" description="Helical" evidence="3">
    <location>
        <begin position="12"/>
        <end position="28"/>
    </location>
</feature>
<feature type="transmembrane region" description="Helical" evidence="3">
    <location>
        <begin position="73"/>
        <end position="91"/>
    </location>
</feature>
<sequence length="340" mass="39504">MQRETYFDNAKLLFIFFVVFGHLIQPMKGNFELADALYQWIYIFHIPAFVLISGFFASGANSPNYLKKLTKKLLLPYLLFQLIYNLVYVFISAGSYNSLYDPHWTLWFLLSLFSWHILLIWFKKIPAILGITLAFLIGSLIGFMPLIGHEFSLSRTFVFFPFFLMGYWISKNQLYQFKNMKYQFVAIGFLAVLLVISYLKPMIPVDLMFGSQSYVAMDMLTTGIISRLALYGLSVLMVFSVLILIPRKRFSFTHLGQYTLYVYLLHGVLIQIIRNEELLQLNQNLDIIPLAVISGAMVWFLSSKWVLTFTQPLIEGKATRLQECLDGRGNKLTYRREKPD</sequence>
<keyword evidence="6" id="KW-1185">Reference proteome</keyword>
<keyword evidence="3" id="KW-0812">Transmembrane</keyword>
<name>A0A1H9KRJ7_9BACI</name>
<feature type="transmembrane region" description="Helical" evidence="3">
    <location>
        <begin position="40"/>
        <end position="61"/>
    </location>
</feature>
<feature type="transmembrane region" description="Helical" evidence="3">
    <location>
        <begin position="182"/>
        <end position="199"/>
    </location>
</feature>
<evidence type="ECO:0000259" key="4">
    <source>
        <dbReference type="Pfam" id="PF01757"/>
    </source>
</evidence>
<dbReference type="STRING" id="571933.SAMN05216362_14017"/>
<dbReference type="InterPro" id="IPR052734">
    <property type="entry name" value="Nod_factor_acetyltransferase"/>
</dbReference>
<comment type="subcellular location">
    <subcellularLocation>
        <location evidence="1">Membrane</location>
    </subcellularLocation>
</comment>